<organism evidence="2">
    <name type="scientific">Griffithsia japonica</name>
    <name type="common">Red alga</name>
    <dbReference type="NCBI Taxonomy" id="83288"/>
    <lineage>
        <taxon>Eukaryota</taxon>
        <taxon>Rhodophyta</taxon>
        <taxon>Florideophyceae</taxon>
        <taxon>Rhodymeniophycidae</taxon>
        <taxon>Ceramiales</taxon>
        <taxon>Ceramiaceae</taxon>
        <taxon>Griffithsia</taxon>
    </lineage>
</organism>
<name>Q7XZ90_GRIJA</name>
<proteinExistence type="evidence at transcript level"/>
<evidence type="ECO:0000313" key="2">
    <source>
        <dbReference type="EMBL" id="AAM93934.1"/>
    </source>
</evidence>
<feature type="region of interest" description="Disordered" evidence="1">
    <location>
        <begin position="128"/>
        <end position="151"/>
    </location>
</feature>
<dbReference type="EMBL" id="AY123062">
    <property type="protein sequence ID" value="AAM93934.1"/>
    <property type="molecule type" value="mRNA"/>
</dbReference>
<dbReference type="AlphaFoldDB" id="Q7XZ90"/>
<sequence length="151" mass="16535">ARGKTAVVVAGEKPTDNIIETRQTRSGNPQLTVLNKHINSKKRMSSSGRETTESENVERDDAPVATQVTPKGRGAKPQSSSNLKMKTKTKAVAGSSMKKKRRMSEVLQLQKALASAAWTDSKQVERQTEVIDMMSDDADDVARDEMGSERC</sequence>
<feature type="region of interest" description="Disordered" evidence="1">
    <location>
        <begin position="37"/>
        <end position="103"/>
    </location>
</feature>
<reference evidence="2" key="1">
    <citation type="submission" date="2002-06" db="EMBL/GenBank/DDBJ databases">
        <authorList>
            <person name="Liu C.L."/>
            <person name="Lee Y.K."/>
            <person name="Lee H.K."/>
        </authorList>
    </citation>
    <scope>NUCLEOTIDE SEQUENCE</scope>
</reference>
<feature type="compositionally biased region" description="Basic and acidic residues" evidence="1">
    <location>
        <begin position="140"/>
        <end position="151"/>
    </location>
</feature>
<protein>
    <submittedName>
        <fullName evidence="2">Vitellogenin I</fullName>
    </submittedName>
</protein>
<feature type="non-terminal residue" evidence="2">
    <location>
        <position position="1"/>
    </location>
</feature>
<accession>Q7XZ90</accession>
<evidence type="ECO:0000256" key="1">
    <source>
        <dbReference type="SAM" id="MobiDB-lite"/>
    </source>
</evidence>
<feature type="compositionally biased region" description="Basic and acidic residues" evidence="1">
    <location>
        <begin position="50"/>
        <end position="62"/>
    </location>
</feature>